<dbReference type="GO" id="GO:0009694">
    <property type="term" value="P:jasmonic acid metabolic process"/>
    <property type="evidence" value="ECO:0007669"/>
    <property type="project" value="TreeGrafter"/>
</dbReference>
<name>A0A2K3MDK2_TRIPR</name>
<comment type="caution">
    <text evidence="2">The sequence shown here is derived from an EMBL/GenBank/DDBJ whole genome shotgun (WGS) entry which is preliminary data.</text>
</comment>
<proteinExistence type="predicted"/>
<dbReference type="GO" id="GO:0009696">
    <property type="term" value="P:salicylic acid metabolic process"/>
    <property type="evidence" value="ECO:0007669"/>
    <property type="project" value="TreeGrafter"/>
</dbReference>
<accession>A0A2K3MDK2</accession>
<evidence type="ECO:0000313" key="3">
    <source>
        <dbReference type="Proteomes" id="UP000236291"/>
    </source>
</evidence>
<reference evidence="2 3" key="1">
    <citation type="journal article" date="2014" name="Am. J. Bot.">
        <title>Genome assembly and annotation for red clover (Trifolium pratense; Fabaceae).</title>
        <authorList>
            <person name="Istvanek J."/>
            <person name="Jaros M."/>
            <person name="Krenek A."/>
            <person name="Repkova J."/>
        </authorList>
    </citation>
    <scope>NUCLEOTIDE SEQUENCE [LARGE SCALE GENOMIC DNA]</scope>
    <source>
        <strain evidence="3">cv. Tatra</strain>
        <tissue evidence="2">Young leaves</tissue>
    </source>
</reference>
<feature type="non-terminal residue" evidence="2">
    <location>
        <position position="1"/>
    </location>
</feature>
<dbReference type="GO" id="GO:0080030">
    <property type="term" value="F:methyl indole-3-acetate esterase activity"/>
    <property type="evidence" value="ECO:0007669"/>
    <property type="project" value="TreeGrafter"/>
</dbReference>
<evidence type="ECO:0000313" key="2">
    <source>
        <dbReference type="EMBL" id="PNX88858.1"/>
    </source>
</evidence>
<dbReference type="Proteomes" id="UP000236291">
    <property type="component" value="Unassembled WGS sequence"/>
</dbReference>
<sequence length="87" mass="9987">ILIRRGSLFLEDLSEAENFSKERYESVPRAYIVVNDDLAIPLEYQEWMVQNAGIDEVKVINGADHMAMLSKPQELCLSLLEIAQKYD</sequence>
<dbReference type="EMBL" id="ASHM01057907">
    <property type="protein sequence ID" value="PNX88858.1"/>
    <property type="molecule type" value="Genomic_DNA"/>
</dbReference>
<dbReference type="PANTHER" id="PTHR10992">
    <property type="entry name" value="METHYLESTERASE FAMILY MEMBER"/>
    <property type="match status" value="1"/>
</dbReference>
<dbReference type="PANTHER" id="PTHR10992:SF1083">
    <property type="entry name" value="METHYLESTERASE 1"/>
    <property type="match status" value="1"/>
</dbReference>
<dbReference type="InterPro" id="IPR029058">
    <property type="entry name" value="AB_hydrolase_fold"/>
</dbReference>
<keyword evidence="1" id="KW-0378">Hydrolase</keyword>
<evidence type="ECO:0000256" key="1">
    <source>
        <dbReference type="ARBA" id="ARBA00022801"/>
    </source>
</evidence>
<protein>
    <submittedName>
        <fullName evidence="2">Polyneuridine-aldehyde esterase</fullName>
    </submittedName>
</protein>
<gene>
    <name evidence="2" type="ORF">L195_g044972</name>
</gene>
<dbReference type="InterPro" id="IPR045889">
    <property type="entry name" value="MES/HNL"/>
</dbReference>
<dbReference type="GO" id="GO:0080032">
    <property type="term" value="F:methyl jasmonate esterase activity"/>
    <property type="evidence" value="ECO:0007669"/>
    <property type="project" value="TreeGrafter"/>
</dbReference>
<dbReference type="SUPFAM" id="SSF53474">
    <property type="entry name" value="alpha/beta-Hydrolases"/>
    <property type="match status" value="1"/>
</dbReference>
<dbReference type="STRING" id="57577.A0A2K3MDK2"/>
<dbReference type="AlphaFoldDB" id="A0A2K3MDK2"/>
<dbReference type="Gene3D" id="3.40.50.1820">
    <property type="entry name" value="alpha/beta hydrolase"/>
    <property type="match status" value="1"/>
</dbReference>
<organism evidence="2 3">
    <name type="scientific">Trifolium pratense</name>
    <name type="common">Red clover</name>
    <dbReference type="NCBI Taxonomy" id="57577"/>
    <lineage>
        <taxon>Eukaryota</taxon>
        <taxon>Viridiplantae</taxon>
        <taxon>Streptophyta</taxon>
        <taxon>Embryophyta</taxon>
        <taxon>Tracheophyta</taxon>
        <taxon>Spermatophyta</taxon>
        <taxon>Magnoliopsida</taxon>
        <taxon>eudicotyledons</taxon>
        <taxon>Gunneridae</taxon>
        <taxon>Pentapetalae</taxon>
        <taxon>rosids</taxon>
        <taxon>fabids</taxon>
        <taxon>Fabales</taxon>
        <taxon>Fabaceae</taxon>
        <taxon>Papilionoideae</taxon>
        <taxon>50 kb inversion clade</taxon>
        <taxon>NPAAA clade</taxon>
        <taxon>Hologalegina</taxon>
        <taxon>IRL clade</taxon>
        <taxon>Trifolieae</taxon>
        <taxon>Trifolium</taxon>
    </lineage>
</organism>
<dbReference type="GO" id="GO:0080031">
    <property type="term" value="F:methyl salicylate esterase activity"/>
    <property type="evidence" value="ECO:0007669"/>
    <property type="project" value="TreeGrafter"/>
</dbReference>
<reference evidence="2 3" key="2">
    <citation type="journal article" date="2017" name="Front. Plant Sci.">
        <title>Gene Classification and Mining of Molecular Markers Useful in Red Clover (Trifolium pratense) Breeding.</title>
        <authorList>
            <person name="Istvanek J."/>
            <person name="Dluhosova J."/>
            <person name="Dluhos P."/>
            <person name="Patkova L."/>
            <person name="Nedelnik J."/>
            <person name="Repkova J."/>
        </authorList>
    </citation>
    <scope>NUCLEOTIDE SEQUENCE [LARGE SCALE GENOMIC DNA]</scope>
    <source>
        <strain evidence="3">cv. Tatra</strain>
        <tissue evidence="2">Young leaves</tissue>
    </source>
</reference>